<evidence type="ECO:0000313" key="3">
    <source>
        <dbReference type="Proteomes" id="UP000250086"/>
    </source>
</evidence>
<sequence length="189" mass="21015">MSDNSEETELSLNEGDNCPLCSGTLILRHSSRGDFLGCSNFPLCDFKAYGVARHAVKTLLSVEKKCPVCGSALEVKKGRFGIFIGCSDYPACHYIVADDKEEEIDCPVCKKGSIVKRRNSRGRAFYACDNFPECKFSLGGRPVIKSCKICSFPLMFEKSGKNGVKEVCGNELCSSRRKRRVRRVDDEVF</sequence>
<dbReference type="EMBL" id="UAPV01000001">
    <property type="protein sequence ID" value="SPT69219.1"/>
    <property type="molecule type" value="Genomic_DNA"/>
</dbReference>
<proteinExistence type="predicted"/>
<feature type="domain" description="DNA topoisomerase type IA zn finger" evidence="1">
    <location>
        <begin position="104"/>
        <end position="137"/>
    </location>
</feature>
<name>A0A2X0V3X4_9GAMM</name>
<dbReference type="Pfam" id="PF01396">
    <property type="entry name" value="Zn_ribbon_Top1"/>
    <property type="match status" value="3"/>
</dbReference>
<dbReference type="InterPro" id="IPR013498">
    <property type="entry name" value="Topo_IA_Znf"/>
</dbReference>
<dbReference type="PANTHER" id="PTHR42785">
    <property type="entry name" value="DNA TOPOISOMERASE, TYPE IA, CORE"/>
    <property type="match status" value="1"/>
</dbReference>
<accession>A0A2X0V3X4</accession>
<evidence type="ECO:0000313" key="2">
    <source>
        <dbReference type="EMBL" id="SPT69219.1"/>
    </source>
</evidence>
<organism evidence="2 3">
    <name type="scientific">Anaerobiospirillum thomasii</name>
    <dbReference type="NCBI Taxonomy" id="179995"/>
    <lineage>
        <taxon>Bacteria</taxon>
        <taxon>Pseudomonadati</taxon>
        <taxon>Pseudomonadota</taxon>
        <taxon>Gammaproteobacteria</taxon>
        <taxon>Aeromonadales</taxon>
        <taxon>Succinivibrionaceae</taxon>
        <taxon>Anaerobiospirillum</taxon>
    </lineage>
</organism>
<feature type="domain" description="DNA topoisomerase type IA zn finger" evidence="1">
    <location>
        <begin position="17"/>
        <end position="47"/>
    </location>
</feature>
<gene>
    <name evidence="2" type="primary">topA_1</name>
    <name evidence="2" type="ORF">NCTC13093_00583</name>
</gene>
<dbReference type="SUPFAM" id="SSF57783">
    <property type="entry name" value="Zinc beta-ribbon"/>
    <property type="match status" value="2"/>
</dbReference>
<keyword evidence="2" id="KW-0413">Isomerase</keyword>
<keyword evidence="3" id="KW-1185">Reference proteome</keyword>
<dbReference type="InterPro" id="IPR000380">
    <property type="entry name" value="Topo_IA"/>
</dbReference>
<dbReference type="RefSeq" id="WP_113743404.1">
    <property type="nucleotide sequence ID" value="NZ_UAPV01000001.1"/>
</dbReference>
<protein>
    <submittedName>
        <fullName evidence="2">DNA topoisomerase 1</fullName>
        <ecNumber evidence="2">5.99.1.2</ecNumber>
    </submittedName>
</protein>
<feature type="domain" description="DNA topoisomerase type IA zn finger" evidence="1">
    <location>
        <begin position="64"/>
        <end position="100"/>
    </location>
</feature>
<dbReference type="EC" id="5.99.1.2" evidence="2"/>
<dbReference type="Proteomes" id="UP000250086">
    <property type="component" value="Unassembled WGS sequence"/>
</dbReference>
<dbReference type="Gene3D" id="3.30.65.10">
    <property type="entry name" value="Bacterial Topoisomerase I, domain 1"/>
    <property type="match status" value="3"/>
</dbReference>
<dbReference type="GO" id="GO:0003677">
    <property type="term" value="F:DNA binding"/>
    <property type="evidence" value="ECO:0007669"/>
    <property type="project" value="InterPro"/>
</dbReference>
<dbReference type="GO" id="GO:0005694">
    <property type="term" value="C:chromosome"/>
    <property type="evidence" value="ECO:0007669"/>
    <property type="project" value="InterPro"/>
</dbReference>
<dbReference type="PANTHER" id="PTHR42785:SF1">
    <property type="entry name" value="DNA TOPOISOMERASE"/>
    <property type="match status" value="1"/>
</dbReference>
<reference evidence="2 3" key="1">
    <citation type="submission" date="2018-06" db="EMBL/GenBank/DDBJ databases">
        <authorList>
            <consortium name="Pathogen Informatics"/>
            <person name="Doyle S."/>
        </authorList>
    </citation>
    <scope>NUCLEOTIDE SEQUENCE [LARGE SCALE GENOMIC DNA]</scope>
    <source>
        <strain evidence="2 3">NCTC13093</strain>
    </source>
</reference>
<dbReference type="GO" id="GO:0003917">
    <property type="term" value="F:DNA topoisomerase type I (single strand cut, ATP-independent) activity"/>
    <property type="evidence" value="ECO:0007669"/>
    <property type="project" value="InterPro"/>
</dbReference>
<dbReference type="GO" id="GO:0006265">
    <property type="term" value="P:DNA topological change"/>
    <property type="evidence" value="ECO:0007669"/>
    <property type="project" value="InterPro"/>
</dbReference>
<evidence type="ECO:0000259" key="1">
    <source>
        <dbReference type="Pfam" id="PF01396"/>
    </source>
</evidence>
<dbReference type="AlphaFoldDB" id="A0A2X0V3X4"/>